<feature type="transmembrane region" description="Helical" evidence="1">
    <location>
        <begin position="43"/>
        <end position="64"/>
    </location>
</feature>
<protein>
    <submittedName>
        <fullName evidence="2">Uncharacterized protein</fullName>
    </submittedName>
</protein>
<dbReference type="EMBL" id="RKLN01000001">
    <property type="protein sequence ID" value="RVW06394.1"/>
    <property type="molecule type" value="Genomic_DNA"/>
</dbReference>
<evidence type="ECO:0000313" key="2">
    <source>
        <dbReference type="EMBL" id="RVW06394.1"/>
    </source>
</evidence>
<feature type="transmembrane region" description="Helical" evidence="1">
    <location>
        <begin position="105"/>
        <end position="125"/>
    </location>
</feature>
<dbReference type="AlphaFoldDB" id="A0A3S3ABH8"/>
<evidence type="ECO:0000256" key="1">
    <source>
        <dbReference type="SAM" id="Phobius"/>
    </source>
</evidence>
<proteinExistence type="predicted"/>
<organism evidence="2 3">
    <name type="scientific">Rhodococcus spongiicola</name>
    <dbReference type="NCBI Taxonomy" id="2487352"/>
    <lineage>
        <taxon>Bacteria</taxon>
        <taxon>Bacillati</taxon>
        <taxon>Actinomycetota</taxon>
        <taxon>Actinomycetes</taxon>
        <taxon>Mycobacteriales</taxon>
        <taxon>Nocardiaceae</taxon>
        <taxon>Rhodococcus</taxon>
    </lineage>
</organism>
<dbReference type="RefSeq" id="WP_127945590.1">
    <property type="nucleotide sequence ID" value="NZ_RKLN01000001.1"/>
</dbReference>
<sequence>MRNGPGGELARQVRGLSVAGSANALAIGAHGLAGGAMPQAGTLLLLAGIAAVLAAAVTAVPTLAVRRSWLVPVLGAGQAVSHLTLSLGDAHGGMHAGSHLTGPMLLAHSTAVLACAALIAAAERIGPRACAALRRILPRIVTSVPVLIEPASPRVLADVRPVVSDPCSGSIARRGPPAFC</sequence>
<comment type="caution">
    <text evidence="2">The sequence shown here is derived from an EMBL/GenBank/DDBJ whole genome shotgun (WGS) entry which is preliminary data.</text>
</comment>
<dbReference type="Proteomes" id="UP000284333">
    <property type="component" value="Unassembled WGS sequence"/>
</dbReference>
<gene>
    <name evidence="2" type="ORF">EF834_02915</name>
</gene>
<keyword evidence="3" id="KW-1185">Reference proteome</keyword>
<evidence type="ECO:0000313" key="3">
    <source>
        <dbReference type="Proteomes" id="UP000284333"/>
    </source>
</evidence>
<reference evidence="2 3" key="1">
    <citation type="submission" date="2018-11" db="EMBL/GenBank/DDBJ databases">
        <title>Rhodococcus spongicola sp. nov. and Rhodococcus xishaensis sp. nov. from marine sponges.</title>
        <authorList>
            <person name="Li L."/>
            <person name="Lin H.W."/>
        </authorList>
    </citation>
    <scope>NUCLEOTIDE SEQUENCE [LARGE SCALE GENOMIC DNA]</scope>
    <source>
        <strain evidence="2 3">LHW50502</strain>
    </source>
</reference>
<keyword evidence="1" id="KW-0472">Membrane</keyword>
<keyword evidence="1" id="KW-1133">Transmembrane helix</keyword>
<accession>A0A3S3ABH8</accession>
<dbReference type="OrthoDB" id="4463403at2"/>
<keyword evidence="1" id="KW-0812">Transmembrane</keyword>
<name>A0A3S3ABH8_9NOCA</name>